<accession>A0ACC0IXL2</accession>
<name>A0ACC0IXL2_9ERIC</name>
<organism evidence="1 2">
    <name type="scientific">Camellia lanceoleosa</name>
    <dbReference type="NCBI Taxonomy" id="1840588"/>
    <lineage>
        <taxon>Eukaryota</taxon>
        <taxon>Viridiplantae</taxon>
        <taxon>Streptophyta</taxon>
        <taxon>Embryophyta</taxon>
        <taxon>Tracheophyta</taxon>
        <taxon>Spermatophyta</taxon>
        <taxon>Magnoliopsida</taxon>
        <taxon>eudicotyledons</taxon>
        <taxon>Gunneridae</taxon>
        <taxon>Pentapetalae</taxon>
        <taxon>asterids</taxon>
        <taxon>Ericales</taxon>
        <taxon>Theaceae</taxon>
        <taxon>Camellia</taxon>
    </lineage>
</organism>
<dbReference type="EMBL" id="CM045758">
    <property type="protein sequence ID" value="KAI8029926.1"/>
    <property type="molecule type" value="Genomic_DNA"/>
</dbReference>
<gene>
    <name evidence="1" type="ORF">LOK49_LG01G02711</name>
</gene>
<reference evidence="1 2" key="1">
    <citation type="journal article" date="2022" name="Plant J.">
        <title>Chromosome-level genome of Camellia lanceoleosa provides a valuable resource for understanding genome evolution and self-incompatibility.</title>
        <authorList>
            <person name="Gong W."/>
            <person name="Xiao S."/>
            <person name="Wang L."/>
            <person name="Liao Z."/>
            <person name="Chang Y."/>
            <person name="Mo W."/>
            <person name="Hu G."/>
            <person name="Li W."/>
            <person name="Zhao G."/>
            <person name="Zhu H."/>
            <person name="Hu X."/>
            <person name="Ji K."/>
            <person name="Xiang X."/>
            <person name="Song Q."/>
            <person name="Yuan D."/>
            <person name="Jin S."/>
            <person name="Zhang L."/>
        </authorList>
    </citation>
    <scope>NUCLEOTIDE SEQUENCE [LARGE SCALE GENOMIC DNA]</scope>
    <source>
        <strain evidence="1">SQ_2022a</strain>
    </source>
</reference>
<proteinExistence type="predicted"/>
<protein>
    <submittedName>
        <fullName evidence="1">Cytochrome P450 94A2</fullName>
    </submittedName>
</protein>
<evidence type="ECO:0000313" key="1">
    <source>
        <dbReference type="EMBL" id="KAI8029926.1"/>
    </source>
</evidence>
<keyword evidence="2" id="KW-1185">Reference proteome</keyword>
<sequence length="151" mass="17466">MFRAEKQDQDLLSWFIRTDGNSVNSAERLQDIVINIILAGRDSMSSALTWFFWQLSSRPEIQILQELKTVRIRNAKCTGETYSFNELCKMKYLHAAISEAKKLDPLVPVDTKSCQDEDILLDSTVVKKHWFVMDHIPQEILMMEGTNNNNN</sequence>
<comment type="caution">
    <text evidence="1">The sequence shown here is derived from an EMBL/GenBank/DDBJ whole genome shotgun (WGS) entry which is preliminary data.</text>
</comment>
<evidence type="ECO:0000313" key="2">
    <source>
        <dbReference type="Proteomes" id="UP001060215"/>
    </source>
</evidence>
<dbReference type="Proteomes" id="UP001060215">
    <property type="component" value="Chromosome 1"/>
</dbReference>